<comment type="caution">
    <text evidence="2">The sequence shown here is derived from an EMBL/GenBank/DDBJ whole genome shotgun (WGS) entry which is preliminary data.</text>
</comment>
<dbReference type="SUPFAM" id="SSF53328">
    <property type="entry name" value="Formyltransferase"/>
    <property type="match status" value="1"/>
</dbReference>
<dbReference type="Proteomes" id="UP000269154">
    <property type="component" value="Unassembled WGS sequence"/>
</dbReference>
<proteinExistence type="predicted"/>
<evidence type="ECO:0000313" key="2">
    <source>
        <dbReference type="EMBL" id="RQH45683.1"/>
    </source>
</evidence>
<dbReference type="OrthoDB" id="467573at2"/>
<feature type="domain" description="Formyl transferase N-terminal" evidence="1">
    <location>
        <begin position="126"/>
        <end position="203"/>
    </location>
</feature>
<reference evidence="2 3" key="1">
    <citation type="journal article" date="2018" name="ACS Chem. Biol.">
        <title>Ketoreductase domain dysfunction expands chemodiversity: malyngamide biosynthesis in the cyanobacterium Okeania hirsuta.</title>
        <authorList>
            <person name="Moss N.A."/>
            <person name="Leao T."/>
            <person name="Rankin M."/>
            <person name="McCullough T.M."/>
            <person name="Qu P."/>
            <person name="Korobeynikov A."/>
            <person name="Smith J.L."/>
            <person name="Gerwick L."/>
            <person name="Gerwick W.H."/>
        </authorList>
    </citation>
    <scope>NUCLEOTIDE SEQUENCE [LARGE SCALE GENOMIC DNA]</scope>
    <source>
        <strain evidence="2 3">PAB10Feb10-1</strain>
    </source>
</reference>
<sequence length="288" mass="33540">MTQKKFYLLTDSSIICSYLVSKWIEAFEKMPEFQGILVKEEVQSNKVITERKNFHQKYFGQKHLTDEMYKLLIDLYADLDKTEKAMIERYGVSQYSTTEHSQTIFLGNNLNGKYAKNWLMEVAENSSVYIFVCATQILKPWWLEITKYQVFNSHTAVLPYARGMYAIENMAINKNINQFRQAAGVTIHYVDEGVDTGSIIRTERIVDPFCFNSIWDLKGYLYVTEFDLYVKTTQDILSNNQTIPAGVAPDPKLLGPNFMIKNFTPEKQKQAEDAYLWMKNSWRKPSIT</sequence>
<evidence type="ECO:0000313" key="3">
    <source>
        <dbReference type="Proteomes" id="UP000269154"/>
    </source>
</evidence>
<protein>
    <recommendedName>
        <fullName evidence="1">Formyl transferase N-terminal domain-containing protein</fullName>
    </recommendedName>
</protein>
<dbReference type="EMBL" id="RCBY01000045">
    <property type="protein sequence ID" value="RQH45683.1"/>
    <property type="molecule type" value="Genomic_DNA"/>
</dbReference>
<dbReference type="Pfam" id="PF00551">
    <property type="entry name" value="Formyl_trans_N"/>
    <property type="match status" value="1"/>
</dbReference>
<dbReference type="Gene3D" id="3.40.50.170">
    <property type="entry name" value="Formyl transferase, N-terminal domain"/>
    <property type="match status" value="1"/>
</dbReference>
<accession>A0A3N6PDU7</accession>
<dbReference type="InterPro" id="IPR002376">
    <property type="entry name" value="Formyl_transf_N"/>
</dbReference>
<dbReference type="InterPro" id="IPR036477">
    <property type="entry name" value="Formyl_transf_N_sf"/>
</dbReference>
<dbReference type="RefSeq" id="WP_124154606.1">
    <property type="nucleotide sequence ID" value="NZ_CAWOLW010000390.1"/>
</dbReference>
<dbReference type="AlphaFoldDB" id="A0A3N6PDU7"/>
<name>A0A3N6PDU7_9CYAN</name>
<evidence type="ECO:0000259" key="1">
    <source>
        <dbReference type="Pfam" id="PF00551"/>
    </source>
</evidence>
<keyword evidence="3" id="KW-1185">Reference proteome</keyword>
<organism evidence="2 3">
    <name type="scientific">Okeania hirsuta</name>
    <dbReference type="NCBI Taxonomy" id="1458930"/>
    <lineage>
        <taxon>Bacteria</taxon>
        <taxon>Bacillati</taxon>
        <taxon>Cyanobacteriota</taxon>
        <taxon>Cyanophyceae</taxon>
        <taxon>Oscillatoriophycideae</taxon>
        <taxon>Oscillatoriales</taxon>
        <taxon>Microcoleaceae</taxon>
        <taxon>Okeania</taxon>
    </lineage>
</organism>
<gene>
    <name evidence="2" type="ORF">D5R40_10555</name>
</gene>